<gene>
    <name evidence="3" type="ORF">CLW00_106254</name>
</gene>
<evidence type="ECO:0000313" key="3">
    <source>
        <dbReference type="EMBL" id="PRY87627.1"/>
    </source>
</evidence>
<feature type="chain" id="PRO_5015493072" evidence="1">
    <location>
        <begin position="29"/>
        <end position="450"/>
    </location>
</feature>
<dbReference type="RefSeq" id="WP_106133906.1">
    <property type="nucleotide sequence ID" value="NZ_PVTR01000006.1"/>
</dbReference>
<evidence type="ECO:0000313" key="4">
    <source>
        <dbReference type="Proteomes" id="UP000238157"/>
    </source>
</evidence>
<reference evidence="3 4" key="1">
    <citation type="submission" date="2018-03" db="EMBL/GenBank/DDBJ databases">
        <title>Genomic Encyclopedia of Archaeal and Bacterial Type Strains, Phase II (KMG-II): from individual species to whole genera.</title>
        <authorList>
            <person name="Goeker M."/>
        </authorList>
    </citation>
    <scope>NUCLEOTIDE SEQUENCE [LARGE SCALE GENOMIC DNA]</scope>
    <source>
        <strain evidence="3 4">DSM 27929</strain>
    </source>
</reference>
<dbReference type="PROSITE" id="PS50213">
    <property type="entry name" value="FAS1"/>
    <property type="match status" value="2"/>
</dbReference>
<dbReference type="FunFam" id="2.30.180.10:FF:000032">
    <property type="entry name" value="Fasciclin domain-containing protein, putative"/>
    <property type="match status" value="2"/>
</dbReference>
<name>A0A2T0WLR2_9BACT</name>
<proteinExistence type="predicted"/>
<dbReference type="Pfam" id="PF02469">
    <property type="entry name" value="Fasciclin"/>
    <property type="match status" value="2"/>
</dbReference>
<organism evidence="3 4">
    <name type="scientific">Mongoliibacter ruber</name>
    <dbReference type="NCBI Taxonomy" id="1750599"/>
    <lineage>
        <taxon>Bacteria</taxon>
        <taxon>Pseudomonadati</taxon>
        <taxon>Bacteroidota</taxon>
        <taxon>Cytophagia</taxon>
        <taxon>Cytophagales</taxon>
        <taxon>Cyclobacteriaceae</taxon>
        <taxon>Mongoliibacter</taxon>
    </lineage>
</organism>
<feature type="domain" description="FAS1" evidence="2">
    <location>
        <begin position="42"/>
        <end position="175"/>
    </location>
</feature>
<feature type="signal peptide" evidence="1">
    <location>
        <begin position="1"/>
        <end position="28"/>
    </location>
</feature>
<dbReference type="OrthoDB" id="1119934at2"/>
<dbReference type="Gene3D" id="2.30.180.10">
    <property type="entry name" value="FAS1 domain"/>
    <property type="match status" value="2"/>
</dbReference>
<protein>
    <submittedName>
        <fullName evidence="3">Putative surface protein with fasciclin (FAS1) repeats</fullName>
    </submittedName>
</protein>
<dbReference type="SMART" id="SM00554">
    <property type="entry name" value="FAS1"/>
    <property type="match status" value="2"/>
</dbReference>
<evidence type="ECO:0000256" key="1">
    <source>
        <dbReference type="SAM" id="SignalP"/>
    </source>
</evidence>
<keyword evidence="1" id="KW-0732">Signal</keyword>
<evidence type="ECO:0000259" key="2">
    <source>
        <dbReference type="PROSITE" id="PS50213"/>
    </source>
</evidence>
<feature type="domain" description="FAS1" evidence="2">
    <location>
        <begin position="184"/>
        <end position="319"/>
    </location>
</feature>
<keyword evidence="4" id="KW-1185">Reference proteome</keyword>
<dbReference type="PANTHER" id="PTHR10900:SF77">
    <property type="entry name" value="FI19380P1"/>
    <property type="match status" value="1"/>
</dbReference>
<dbReference type="AlphaFoldDB" id="A0A2T0WLR2"/>
<dbReference type="InterPro" id="IPR036378">
    <property type="entry name" value="FAS1_dom_sf"/>
</dbReference>
<dbReference type="SUPFAM" id="SSF82153">
    <property type="entry name" value="FAS1 domain"/>
    <property type="match status" value="2"/>
</dbReference>
<dbReference type="GO" id="GO:0005615">
    <property type="term" value="C:extracellular space"/>
    <property type="evidence" value="ECO:0007669"/>
    <property type="project" value="TreeGrafter"/>
</dbReference>
<comment type="caution">
    <text evidence="3">The sequence shown here is derived from an EMBL/GenBank/DDBJ whole genome shotgun (WGS) entry which is preliminary data.</text>
</comment>
<accession>A0A2T0WLR2</accession>
<sequence length="450" mass="47676">MKIILNHLFRGKINFILLGLLAVSVACNDDDEPDPITTEPEGQTIVDIASANDDFSTLVSAVVEANLAETLTSSGPFTVFAPNNDAFTSFLDENNLTAEELLNNEGLADILSYHVVAAEVPSSDVQAGPVNTVADRNFYVSVAPDNSIWINGNTQIIQTDINASNGVIHVLNNVIVAPSSNIAEIAIASTEASEPQFTQLVAALVRAELVEAVSGGVDDNLTVFAPTDAAFENLYETLGVSNIDEIPLATLRDVLLYHVVPSREFSQDLRQDAALPTLLDGASLTVDLANLQINDAGLVDTDLNIHATNGVIHAIDRVLLPEMEASAEVSATITLDNVGASSYVITSIDGEGASGELDTDNTSITLQSGLRYTFVNEGGSNHPLDFRDSDGNILLAQGDQEGTFENDANVAFEVDGANVTFTLTADLAEELAVYRCTAHAAMEGEIVIVD</sequence>
<dbReference type="PROSITE" id="PS51257">
    <property type="entry name" value="PROKAR_LIPOPROTEIN"/>
    <property type="match status" value="1"/>
</dbReference>
<dbReference type="PANTHER" id="PTHR10900">
    <property type="entry name" value="PERIOSTIN-RELATED"/>
    <property type="match status" value="1"/>
</dbReference>
<dbReference type="EMBL" id="PVTR01000006">
    <property type="protein sequence ID" value="PRY87627.1"/>
    <property type="molecule type" value="Genomic_DNA"/>
</dbReference>
<dbReference type="InterPro" id="IPR000782">
    <property type="entry name" value="FAS1_domain"/>
</dbReference>
<dbReference type="InterPro" id="IPR050904">
    <property type="entry name" value="Adhesion/Biosynth-related"/>
</dbReference>
<dbReference type="Proteomes" id="UP000238157">
    <property type="component" value="Unassembled WGS sequence"/>
</dbReference>